<comment type="catalytic activity">
    <reaction evidence="6 7">
        <text>Release of N-terminal amino acids, preferentially methionine, from peptides and arylamides.</text>
        <dbReference type="EC" id="3.4.11.18"/>
    </reaction>
</comment>
<evidence type="ECO:0000256" key="7">
    <source>
        <dbReference type="RuleBase" id="RU003653"/>
    </source>
</evidence>
<feature type="binding site" evidence="6">
    <location>
        <position position="129"/>
    </location>
    <ligand>
        <name>a divalent metal cation</name>
        <dbReference type="ChEBI" id="CHEBI:60240"/>
        <label>1</label>
    </ligand>
</feature>
<dbReference type="OrthoDB" id="9802055at2"/>
<dbReference type="NCBIfam" id="TIGR00500">
    <property type="entry name" value="met_pdase_I"/>
    <property type="match status" value="1"/>
</dbReference>
<feature type="binding site" evidence="6">
    <location>
        <position position="203"/>
    </location>
    <ligand>
        <name>a divalent metal cation</name>
        <dbReference type="ChEBI" id="CHEBI:60240"/>
        <label>2</label>
        <note>catalytic</note>
    </ligand>
</feature>
<evidence type="ECO:0000259" key="9">
    <source>
        <dbReference type="Pfam" id="PF00557"/>
    </source>
</evidence>
<comment type="function">
    <text evidence="1 6">Removes the N-terminal methionine from nascent proteins. The N-terminal methionine is often cleaved when the second residue in the primary sequence is small and uncharged (Met-Ala-, Cys, Gly, Pro, Ser, Thr, or Val). Requires deformylation of the N(alpha)-formylated initiator methionine before it can be hydrolyzed.</text>
</comment>
<evidence type="ECO:0000256" key="4">
    <source>
        <dbReference type="ARBA" id="ARBA00022723"/>
    </source>
</evidence>
<evidence type="ECO:0000256" key="1">
    <source>
        <dbReference type="ARBA" id="ARBA00002521"/>
    </source>
</evidence>
<evidence type="ECO:0000256" key="3">
    <source>
        <dbReference type="ARBA" id="ARBA00022670"/>
    </source>
</evidence>
<comment type="cofactor">
    <cofactor evidence="6">
        <name>Co(2+)</name>
        <dbReference type="ChEBI" id="CHEBI:48828"/>
    </cofactor>
    <cofactor evidence="6">
        <name>Zn(2+)</name>
        <dbReference type="ChEBI" id="CHEBI:29105"/>
    </cofactor>
    <cofactor evidence="6">
        <name>Mn(2+)</name>
        <dbReference type="ChEBI" id="CHEBI:29035"/>
    </cofactor>
    <cofactor evidence="6">
        <name>Fe(2+)</name>
        <dbReference type="ChEBI" id="CHEBI:29033"/>
    </cofactor>
    <text evidence="6">Binds 2 divalent metal cations per subunit. Has a high-affinity and a low affinity metal-binding site. The true nature of the physiological cofactor is under debate. The enzyme is active with cobalt, zinc, manganese or divalent iron ions. Most likely, methionine aminopeptidases function as mononuclear Fe(2+)-metalloproteases under physiological conditions, and the catalytically relevant metal-binding site has been assigned to the histidine-containing high-affinity site.</text>
</comment>
<dbReference type="InterPro" id="IPR002467">
    <property type="entry name" value="Pept_M24A_MAP1"/>
</dbReference>
<accession>A0A517R0S4</accession>
<evidence type="ECO:0000256" key="2">
    <source>
        <dbReference type="ARBA" id="ARBA00022438"/>
    </source>
</evidence>
<organism evidence="10 11">
    <name type="scientific">Stratiformator vulcanicus</name>
    <dbReference type="NCBI Taxonomy" id="2527980"/>
    <lineage>
        <taxon>Bacteria</taxon>
        <taxon>Pseudomonadati</taxon>
        <taxon>Planctomycetota</taxon>
        <taxon>Planctomycetia</taxon>
        <taxon>Planctomycetales</taxon>
        <taxon>Planctomycetaceae</taxon>
        <taxon>Stratiformator</taxon>
    </lineage>
</organism>
<dbReference type="RefSeq" id="WP_145363614.1">
    <property type="nucleotide sequence ID" value="NZ_CP036268.1"/>
</dbReference>
<dbReference type="EC" id="3.4.11.18" evidence="6 7"/>
<name>A0A517R0S4_9PLAN</name>
<dbReference type="GO" id="GO:0070006">
    <property type="term" value="F:metalloaminopeptidase activity"/>
    <property type="evidence" value="ECO:0007669"/>
    <property type="project" value="UniProtKB-UniRule"/>
</dbReference>
<reference evidence="10 11" key="1">
    <citation type="submission" date="2019-02" db="EMBL/GenBank/DDBJ databases">
        <title>Deep-cultivation of Planctomycetes and their phenomic and genomic characterization uncovers novel biology.</title>
        <authorList>
            <person name="Wiegand S."/>
            <person name="Jogler M."/>
            <person name="Boedeker C."/>
            <person name="Pinto D."/>
            <person name="Vollmers J."/>
            <person name="Rivas-Marin E."/>
            <person name="Kohn T."/>
            <person name="Peeters S.H."/>
            <person name="Heuer A."/>
            <person name="Rast P."/>
            <person name="Oberbeckmann S."/>
            <person name="Bunk B."/>
            <person name="Jeske O."/>
            <person name="Meyerdierks A."/>
            <person name="Storesund J.E."/>
            <person name="Kallscheuer N."/>
            <person name="Luecker S."/>
            <person name="Lage O.M."/>
            <person name="Pohl T."/>
            <person name="Merkel B.J."/>
            <person name="Hornburger P."/>
            <person name="Mueller R.-W."/>
            <person name="Bruemmer F."/>
            <person name="Labrenz M."/>
            <person name="Spormann A.M."/>
            <person name="Op den Camp H."/>
            <person name="Overmann J."/>
            <person name="Amann R."/>
            <person name="Jetten M.S.M."/>
            <person name="Mascher T."/>
            <person name="Medema M.H."/>
            <person name="Devos D.P."/>
            <person name="Kaster A.-K."/>
            <person name="Ovreas L."/>
            <person name="Rohde M."/>
            <person name="Galperin M.Y."/>
            <person name="Jogler C."/>
        </authorList>
    </citation>
    <scope>NUCLEOTIDE SEQUENCE [LARGE SCALE GENOMIC DNA]</scope>
    <source>
        <strain evidence="10 11">Pan189</strain>
    </source>
</reference>
<dbReference type="HAMAP" id="MF_01974">
    <property type="entry name" value="MetAP_1"/>
    <property type="match status" value="1"/>
</dbReference>
<keyword evidence="5 6" id="KW-0378">Hydrolase</keyword>
<keyword evidence="3 6" id="KW-0645">Protease</keyword>
<feature type="binding site" evidence="6">
    <location>
        <position position="210"/>
    </location>
    <ligand>
        <name>substrate</name>
    </ligand>
</feature>
<dbReference type="Pfam" id="PF00557">
    <property type="entry name" value="Peptidase_M24"/>
    <property type="match status" value="1"/>
</dbReference>
<evidence type="ECO:0000313" key="11">
    <source>
        <dbReference type="Proteomes" id="UP000317318"/>
    </source>
</evidence>
<dbReference type="GO" id="GO:0004239">
    <property type="term" value="F:initiator methionyl aminopeptidase activity"/>
    <property type="evidence" value="ECO:0007669"/>
    <property type="project" value="UniProtKB-UniRule"/>
</dbReference>
<dbReference type="KEGG" id="svp:Pan189_18850"/>
<feature type="binding site" evidence="6">
    <location>
        <position position="270"/>
    </location>
    <ligand>
        <name>a divalent metal cation</name>
        <dbReference type="ChEBI" id="CHEBI:60240"/>
        <label>2</label>
        <note>catalytic</note>
    </ligand>
</feature>
<feature type="binding site" evidence="6">
    <location>
        <position position="239"/>
    </location>
    <ligand>
        <name>a divalent metal cation</name>
        <dbReference type="ChEBI" id="CHEBI:60240"/>
        <label>2</label>
        <note>catalytic</note>
    </ligand>
</feature>
<dbReference type="Proteomes" id="UP000317318">
    <property type="component" value="Chromosome"/>
</dbReference>
<proteinExistence type="inferred from homology"/>
<dbReference type="Gene3D" id="3.90.230.10">
    <property type="entry name" value="Creatinase/methionine aminopeptidase superfamily"/>
    <property type="match status" value="1"/>
</dbReference>
<evidence type="ECO:0000256" key="6">
    <source>
        <dbReference type="HAMAP-Rule" id="MF_01974"/>
    </source>
</evidence>
<feature type="domain" description="Peptidase M24" evidence="9">
    <location>
        <begin position="40"/>
        <end position="276"/>
    </location>
</feature>
<feature type="region of interest" description="Disordered" evidence="8">
    <location>
        <begin position="1"/>
        <end position="29"/>
    </location>
</feature>
<keyword evidence="4 6" id="KW-0479">Metal-binding</keyword>
<dbReference type="GO" id="GO:0046872">
    <property type="term" value="F:metal ion binding"/>
    <property type="evidence" value="ECO:0007669"/>
    <property type="project" value="UniProtKB-UniRule"/>
</dbReference>
<dbReference type="CDD" id="cd01086">
    <property type="entry name" value="MetAP1"/>
    <property type="match status" value="1"/>
</dbReference>
<dbReference type="InterPro" id="IPR036005">
    <property type="entry name" value="Creatinase/aminopeptidase-like"/>
</dbReference>
<feature type="binding site" evidence="6">
    <location>
        <position position="112"/>
    </location>
    <ligand>
        <name>substrate</name>
    </ligand>
</feature>
<comment type="subunit">
    <text evidence="6">Monomer.</text>
</comment>
<keyword evidence="11" id="KW-1185">Reference proteome</keyword>
<protein>
    <recommendedName>
        <fullName evidence="6 7">Methionine aminopeptidase</fullName>
        <shortName evidence="6">MAP</shortName>
        <shortName evidence="6">MetAP</shortName>
        <ecNumber evidence="6 7">3.4.11.18</ecNumber>
    </recommendedName>
    <alternativeName>
        <fullName evidence="6">Peptidase M</fullName>
    </alternativeName>
</protein>
<dbReference type="EMBL" id="CP036268">
    <property type="protein sequence ID" value="QDT37505.1"/>
    <property type="molecule type" value="Genomic_DNA"/>
</dbReference>
<dbReference type="SUPFAM" id="SSF55920">
    <property type="entry name" value="Creatinase/aminopeptidase"/>
    <property type="match status" value="1"/>
</dbReference>
<comment type="similarity">
    <text evidence="6">Belongs to the peptidase M24A family. Methionine aminopeptidase type 1 subfamily.</text>
</comment>
<dbReference type="AlphaFoldDB" id="A0A517R0S4"/>
<feature type="binding site" evidence="6">
    <location>
        <position position="140"/>
    </location>
    <ligand>
        <name>a divalent metal cation</name>
        <dbReference type="ChEBI" id="CHEBI:60240"/>
        <label>1</label>
    </ligand>
</feature>
<dbReference type="PANTHER" id="PTHR43330:SF27">
    <property type="entry name" value="METHIONINE AMINOPEPTIDASE"/>
    <property type="match status" value="1"/>
</dbReference>
<dbReference type="GO" id="GO:0005829">
    <property type="term" value="C:cytosol"/>
    <property type="evidence" value="ECO:0007669"/>
    <property type="project" value="TreeGrafter"/>
</dbReference>
<feature type="compositionally biased region" description="Basic residues" evidence="8">
    <location>
        <begin position="1"/>
        <end position="15"/>
    </location>
</feature>
<dbReference type="PRINTS" id="PR00599">
    <property type="entry name" value="MAPEPTIDASE"/>
</dbReference>
<gene>
    <name evidence="10" type="primary">map_2</name>
    <name evidence="6" type="synonym">map</name>
    <name evidence="10" type="ORF">Pan189_18850</name>
</gene>
<feature type="binding site" evidence="6">
    <location>
        <position position="270"/>
    </location>
    <ligand>
        <name>a divalent metal cation</name>
        <dbReference type="ChEBI" id="CHEBI:60240"/>
        <label>1</label>
    </ligand>
</feature>
<evidence type="ECO:0000256" key="5">
    <source>
        <dbReference type="ARBA" id="ARBA00022801"/>
    </source>
</evidence>
<dbReference type="InterPro" id="IPR000994">
    <property type="entry name" value="Pept_M24"/>
</dbReference>
<keyword evidence="2 6" id="KW-0031">Aminopeptidase</keyword>
<dbReference type="GO" id="GO:0006508">
    <property type="term" value="P:proteolysis"/>
    <property type="evidence" value="ECO:0007669"/>
    <property type="project" value="UniProtKB-KW"/>
</dbReference>
<dbReference type="InterPro" id="IPR001714">
    <property type="entry name" value="Pept_M24_MAP"/>
</dbReference>
<evidence type="ECO:0000256" key="8">
    <source>
        <dbReference type="SAM" id="MobiDB-lite"/>
    </source>
</evidence>
<dbReference type="PANTHER" id="PTHR43330">
    <property type="entry name" value="METHIONINE AMINOPEPTIDASE"/>
    <property type="match status" value="1"/>
</dbReference>
<evidence type="ECO:0000313" key="10">
    <source>
        <dbReference type="EMBL" id="QDT37505.1"/>
    </source>
</evidence>
<sequence length="294" mass="32304">MPKTKLPRRIKQKAKKTQEPRKRREPGKPIVLKSRREIDKMYRAGQLVAEAHAAVRGLVRPGVTTAELNAAVEEVFLRNAATPLFLGVPCPEEGGPDFPAVTCISTNEEVVHGIPTERVLESGDIVSVDTGCRLDGWCGDSAWTYTVGEIDPATERLMEVGRETLALALRELPRRKKWTHIAAMMQELAESNGYGVVKELVGHAIGREMHEAPQVPNFVGGEFAEEDFDLRAGLVLAIEPMINGGTAEVELCDDDWTVVTADDEPSVHFEHTVALTRDGVRILTEGVGEPLDLR</sequence>
<feature type="binding site" evidence="6">
    <location>
        <position position="140"/>
    </location>
    <ligand>
        <name>a divalent metal cation</name>
        <dbReference type="ChEBI" id="CHEBI:60240"/>
        <label>2</label>
        <note>catalytic</note>
    </ligand>
</feature>